<dbReference type="PIRSF" id="PIRSF028431">
    <property type="entry name" value="UCP028431"/>
    <property type="match status" value="1"/>
</dbReference>
<dbReference type="InterPro" id="IPR006311">
    <property type="entry name" value="TAT_signal"/>
</dbReference>
<keyword evidence="4" id="KW-1185">Reference proteome</keyword>
<feature type="domain" description="Glycoamylase-like" evidence="2">
    <location>
        <begin position="217"/>
        <end position="462"/>
    </location>
</feature>
<gene>
    <name evidence="3" type="ORF">ABS767_03495</name>
</gene>
<dbReference type="Pfam" id="PF10091">
    <property type="entry name" value="Glycoamylase"/>
    <property type="match status" value="1"/>
</dbReference>
<sequence>MRIPTTRRALLAAPALAGAGALLPGCAATLASGAGAARPALPDWYADLEKRTFDFFWERVNRSNGLVPDRWPTPSFCSIASVGYALTSYPIGVERGWCSRADAAELTRTTLRFFWNAPQGPAASWTAGHKGFFYHFIDMERGLRFRTVELSSVDTTILFMGVLFAAQYYTGDDPVEAEIRKLAADIYARADWNFFRSDGRAQISMGWHPETGLIERNWDGYNEGMFVYILALASPTHPIPANSWQAWTAPYPKFWRGSGETRHLAFAPLFGHQYSHIWIDFRGIQDAVMRAEKMDYFENSRRATYANRAYCMANPMGWAGYSRDIWGLTACDGPGNYQLTFKGETRQFFGYSARGPLGQPDERDDGTIAPTAALGSLPFAPEIVITAANALRQWPGLYDRYGFLDAINPSFTWTDKKLEVGRINGAHGWIGTDYLGIDQGPILTQAANYRDEFVWRHMRRSPEVRLGLERAGFTGGWLAQG</sequence>
<evidence type="ECO:0000313" key="3">
    <source>
        <dbReference type="EMBL" id="MFL9840018.1"/>
    </source>
</evidence>
<accession>A0ABW8YLJ8</accession>
<comment type="caution">
    <text evidence="3">The sequence shown here is derived from an EMBL/GenBank/DDBJ whole genome shotgun (WGS) entry which is preliminary data.</text>
</comment>
<evidence type="ECO:0000313" key="4">
    <source>
        <dbReference type="Proteomes" id="UP001629244"/>
    </source>
</evidence>
<protein>
    <submittedName>
        <fullName evidence="3">Glucoamylase family protein</fullName>
    </submittedName>
</protein>
<dbReference type="Proteomes" id="UP001629244">
    <property type="component" value="Unassembled WGS sequence"/>
</dbReference>
<organism evidence="3 4">
    <name type="scientific">Sphingomonas plantiphila</name>
    <dbReference type="NCBI Taxonomy" id="3163295"/>
    <lineage>
        <taxon>Bacteria</taxon>
        <taxon>Pseudomonadati</taxon>
        <taxon>Pseudomonadota</taxon>
        <taxon>Alphaproteobacteria</taxon>
        <taxon>Sphingomonadales</taxon>
        <taxon>Sphingomonadaceae</taxon>
        <taxon>Sphingomonas</taxon>
    </lineage>
</organism>
<dbReference type="Gene3D" id="1.50.10.140">
    <property type="match status" value="1"/>
</dbReference>
<feature type="chain" id="PRO_5047464461" evidence="1">
    <location>
        <begin position="37"/>
        <end position="481"/>
    </location>
</feature>
<feature type="signal peptide" evidence="1">
    <location>
        <begin position="1"/>
        <end position="36"/>
    </location>
</feature>
<dbReference type="InterPro" id="IPR019282">
    <property type="entry name" value="Glycoamylase-like_cons_dom"/>
</dbReference>
<name>A0ABW8YLJ8_9SPHN</name>
<dbReference type="InterPro" id="IPR016883">
    <property type="entry name" value="UCP028431"/>
</dbReference>
<dbReference type="RefSeq" id="WP_408076975.1">
    <property type="nucleotide sequence ID" value="NZ_JBELQC010000001.1"/>
</dbReference>
<keyword evidence="1" id="KW-0732">Signal</keyword>
<dbReference type="EMBL" id="JBELQC010000001">
    <property type="protein sequence ID" value="MFL9840018.1"/>
    <property type="molecule type" value="Genomic_DNA"/>
</dbReference>
<evidence type="ECO:0000259" key="2">
    <source>
        <dbReference type="Pfam" id="PF10091"/>
    </source>
</evidence>
<proteinExistence type="predicted"/>
<reference evidence="3 4" key="1">
    <citation type="submission" date="2024-06" db="EMBL/GenBank/DDBJ databases">
        <authorList>
            <person name="Kaempfer P."/>
            <person name="Viver T."/>
        </authorList>
    </citation>
    <scope>NUCLEOTIDE SEQUENCE [LARGE SCALE GENOMIC DNA]</scope>
    <source>
        <strain evidence="3 4">ST-64</strain>
    </source>
</reference>
<evidence type="ECO:0000256" key="1">
    <source>
        <dbReference type="SAM" id="SignalP"/>
    </source>
</evidence>
<dbReference type="PROSITE" id="PS51318">
    <property type="entry name" value="TAT"/>
    <property type="match status" value="1"/>
</dbReference>